<dbReference type="Proteomes" id="UP000321051">
    <property type="component" value="Unassembled WGS sequence"/>
</dbReference>
<protein>
    <recommendedName>
        <fullName evidence="4">Sucrose phosphorylase</fullName>
        <ecNumber evidence="4">2.4.1.7</ecNumber>
    </recommendedName>
    <alternativeName>
        <fullName evidence="4">Sucrose glucosyltransferase</fullName>
    </alternativeName>
</protein>
<dbReference type="SUPFAM" id="SSF51445">
    <property type="entry name" value="(Trans)glycosidases"/>
    <property type="match status" value="1"/>
</dbReference>
<dbReference type="InterPro" id="IPR033746">
    <property type="entry name" value="GGa_phosphorylase"/>
</dbReference>
<dbReference type="InterPro" id="IPR045857">
    <property type="entry name" value="O16G_dom_2"/>
</dbReference>
<dbReference type="InterPro" id="IPR017853">
    <property type="entry name" value="GH"/>
</dbReference>
<keyword evidence="8" id="KW-1185">Reference proteome</keyword>
<dbReference type="GO" id="GO:0005975">
    <property type="term" value="P:carbohydrate metabolic process"/>
    <property type="evidence" value="ECO:0007669"/>
    <property type="project" value="InterPro"/>
</dbReference>
<dbReference type="AlphaFoldDB" id="A0A510Y6S2"/>
<feature type="binding site" evidence="5">
    <location>
        <position position="141"/>
    </location>
    <ligand>
        <name>substrate</name>
    </ligand>
</feature>
<dbReference type="PIRSF" id="PIRSF003059">
    <property type="entry name" value="Sucrose_phosphorylase"/>
    <property type="match status" value="1"/>
</dbReference>
<dbReference type="RefSeq" id="WP_094908317.1">
    <property type="nucleotide sequence ID" value="NZ_BJUN01000005.1"/>
</dbReference>
<dbReference type="Pfam" id="PF00128">
    <property type="entry name" value="Alpha-amylase"/>
    <property type="match status" value="1"/>
</dbReference>
<keyword evidence="2 4" id="KW-0328">Glycosyltransferase</keyword>
<feature type="binding site" evidence="5">
    <location>
        <begin position="234"/>
        <end position="236"/>
    </location>
    <ligand>
        <name>substrate</name>
    </ligand>
</feature>
<dbReference type="STRING" id="1371.GCA_900166605_02577"/>
<evidence type="ECO:0000313" key="7">
    <source>
        <dbReference type="EMBL" id="GEK58167.1"/>
    </source>
</evidence>
<comment type="catalytic activity">
    <reaction evidence="4">
        <text>sucrose + phosphate = D-fructose + alpha-D-glucose 1-phosphate</text>
        <dbReference type="Rhea" id="RHEA:24048"/>
        <dbReference type="ChEBI" id="CHEBI:17992"/>
        <dbReference type="ChEBI" id="CHEBI:37721"/>
        <dbReference type="ChEBI" id="CHEBI:43474"/>
        <dbReference type="ChEBI" id="CHEBI:58601"/>
        <dbReference type="EC" id="2.4.1.7"/>
    </reaction>
</comment>
<feature type="binding site" evidence="5">
    <location>
        <position position="103"/>
    </location>
    <ligand>
        <name>substrate</name>
    </ligand>
</feature>
<dbReference type="OrthoDB" id="9805159at2"/>
<dbReference type="SMART" id="SM00642">
    <property type="entry name" value="Aamy"/>
    <property type="match status" value="1"/>
</dbReference>
<dbReference type="EMBL" id="BJUN01000005">
    <property type="protein sequence ID" value="GEK58167.1"/>
    <property type="molecule type" value="Genomic_DNA"/>
</dbReference>
<comment type="similarity">
    <text evidence="1 4">Belongs to the glycosyl hydrolase 13 family. Sucrose phosphorylase subfamily.</text>
</comment>
<keyword evidence="3 4" id="KW-0808">Transferase</keyword>
<evidence type="ECO:0000256" key="1">
    <source>
        <dbReference type="ARBA" id="ARBA00008452"/>
    </source>
</evidence>
<dbReference type="CDD" id="cd11356">
    <property type="entry name" value="AmyAc_Sucrose_phosphorylase-like_1"/>
    <property type="match status" value="1"/>
</dbReference>
<reference evidence="7 8" key="1">
    <citation type="submission" date="2019-07" db="EMBL/GenBank/DDBJ databases">
        <title>Whole genome shotgun sequence of Marinococcus halophilus NBRC 102359.</title>
        <authorList>
            <person name="Hosoyama A."/>
            <person name="Uohara A."/>
            <person name="Ohji S."/>
            <person name="Ichikawa N."/>
        </authorList>
    </citation>
    <scope>NUCLEOTIDE SEQUENCE [LARGE SCALE GENOMIC DNA]</scope>
    <source>
        <strain evidence="7 8">NBRC 102359</strain>
    </source>
</reference>
<accession>A0A510Y6S2</accession>
<dbReference type="Gene3D" id="3.90.400.10">
    <property type="entry name" value="Oligo-1,6-glucosidase, Domain 2"/>
    <property type="match status" value="1"/>
</dbReference>
<organism evidence="7 8">
    <name type="scientific">Marinococcus halophilus</name>
    <dbReference type="NCBI Taxonomy" id="1371"/>
    <lineage>
        <taxon>Bacteria</taxon>
        <taxon>Bacillati</taxon>
        <taxon>Bacillota</taxon>
        <taxon>Bacilli</taxon>
        <taxon>Bacillales</taxon>
        <taxon>Bacillaceae</taxon>
        <taxon>Marinococcus</taxon>
    </lineage>
</organism>
<dbReference type="InterPro" id="IPR006047">
    <property type="entry name" value="GH13_cat_dom"/>
</dbReference>
<comment type="caution">
    <text evidence="7">The sequence shown here is derived from an EMBL/GenBank/DDBJ whole genome shotgun (WGS) entry which is preliminary data.</text>
</comment>
<evidence type="ECO:0000259" key="6">
    <source>
        <dbReference type="SMART" id="SM00642"/>
    </source>
</evidence>
<dbReference type="InterPro" id="IPR016377">
    <property type="entry name" value="Sucrose_GGa_phosphorylase-rel"/>
</dbReference>
<proteinExistence type="inferred from homology"/>
<evidence type="ECO:0000256" key="4">
    <source>
        <dbReference type="PIRNR" id="PIRNR003059"/>
    </source>
</evidence>
<name>A0A510Y6S2_MARHA</name>
<dbReference type="GO" id="GO:0009018">
    <property type="term" value="F:sucrose phosphorylase activity"/>
    <property type="evidence" value="ECO:0007669"/>
    <property type="project" value="UniProtKB-EC"/>
</dbReference>
<dbReference type="PANTHER" id="PTHR38784">
    <property type="entry name" value="SUCROSE PHOSPHORYLASE"/>
    <property type="match status" value="1"/>
</dbReference>
<feature type="binding site" evidence="5">
    <location>
        <position position="450"/>
    </location>
    <ligand>
        <name>substrate</name>
    </ligand>
</feature>
<evidence type="ECO:0000256" key="2">
    <source>
        <dbReference type="ARBA" id="ARBA00022676"/>
    </source>
</evidence>
<evidence type="ECO:0000256" key="5">
    <source>
        <dbReference type="PIRSR" id="PIRSR003059-2"/>
    </source>
</evidence>
<gene>
    <name evidence="7" type="ORF">MHA01_10720</name>
</gene>
<dbReference type="Gene3D" id="2.60.40.1180">
    <property type="entry name" value="Golgi alpha-mannosidase II"/>
    <property type="match status" value="1"/>
</dbReference>
<sequence>MALNDHQIHEVEAKLQSIYESKNASYLMTELLNLVDRYKDQVPNFYKKESFVSEKDTVLITYGDSVQESGEAPLQTLHDFLNDHIKPVVNGVHILPFYPYSSDDGFSVIDYFQVDPELGEWKDIEAMSANYDLMFDAVINHISAGSDWFQGYLKGDLAYRDYFIEADPEADYSKVTRPRALPLLTKFETAHGPKHIWTTFSEDQIDLNYKNPDVTVKILELLLFYISKGAKMIRLDAIGFLWKEMGTTSIHLDQTHKMIQAFKIIIESIAPEVILITETNVPHKDNISYFGSGYNEAAMVYQFPLPPLTLHAFLTGNAKQLSEWADSLEETTEETTFFNFLASHDGIGVRPVEGILESEEVEKMIETVYEHGGKVSYKDNGNGRKSPYELNINYLDALSHPEDEQELKAARFLAAQTILLSMAGVPGIYIHSLFGSRNYHQGVEETGRFRTINREKMDRQTLEKELHDSESLRYQVFSQFKRLIDLRTNETAFHPNSPQEVLFLNDQVFALRRTNKDHPNEQILALVNVSDEEQEIVTDAPAAQAAVKNLITGQHLEVNNNKIKMRLKPYEAAWIK</sequence>
<dbReference type="EC" id="2.4.1.7" evidence="4"/>
<dbReference type="InterPro" id="IPR013780">
    <property type="entry name" value="Glyco_hydro_b"/>
</dbReference>
<dbReference type="Gene3D" id="3.20.20.80">
    <property type="entry name" value="Glycosidases"/>
    <property type="match status" value="1"/>
</dbReference>
<evidence type="ECO:0000256" key="3">
    <source>
        <dbReference type="ARBA" id="ARBA00022679"/>
    </source>
</evidence>
<dbReference type="PANTHER" id="PTHR38784:SF1">
    <property type="entry name" value="SUCROSE PHOSPHORYLASE"/>
    <property type="match status" value="1"/>
</dbReference>
<feature type="domain" description="Glycosyl hydrolase family 13 catalytic" evidence="6">
    <location>
        <begin position="32"/>
        <end position="487"/>
    </location>
</feature>
<feature type="binding site" evidence="5">
    <location>
        <begin position="344"/>
        <end position="345"/>
    </location>
    <ligand>
        <name>substrate</name>
    </ligand>
</feature>
<evidence type="ECO:0000313" key="8">
    <source>
        <dbReference type="Proteomes" id="UP000321051"/>
    </source>
</evidence>